<dbReference type="Proteomes" id="UP001345963">
    <property type="component" value="Unassembled WGS sequence"/>
</dbReference>
<keyword evidence="3" id="KW-1185">Reference proteome</keyword>
<sequence length="106" mass="12428">MHSLPPHLYLHPSCLHLSPLSLMKERVQNRGKEGEGEEEVEGVGLYKSSCLQPSCSQRNHAETEARKHKLRNLRRPPHRRPQSFTQHRPEFVHAWFFHPEYLCVAL</sequence>
<name>A0ABU7AJ20_9TELE</name>
<comment type="caution">
    <text evidence="2">The sequence shown here is derived from an EMBL/GenBank/DDBJ whole genome shotgun (WGS) entry which is preliminary data.</text>
</comment>
<organism evidence="2 3">
    <name type="scientific">Ataeniobius toweri</name>
    <dbReference type="NCBI Taxonomy" id="208326"/>
    <lineage>
        <taxon>Eukaryota</taxon>
        <taxon>Metazoa</taxon>
        <taxon>Chordata</taxon>
        <taxon>Craniata</taxon>
        <taxon>Vertebrata</taxon>
        <taxon>Euteleostomi</taxon>
        <taxon>Actinopterygii</taxon>
        <taxon>Neopterygii</taxon>
        <taxon>Teleostei</taxon>
        <taxon>Neoteleostei</taxon>
        <taxon>Acanthomorphata</taxon>
        <taxon>Ovalentaria</taxon>
        <taxon>Atherinomorphae</taxon>
        <taxon>Cyprinodontiformes</taxon>
        <taxon>Goodeidae</taxon>
        <taxon>Ataeniobius</taxon>
    </lineage>
</organism>
<evidence type="ECO:0000313" key="2">
    <source>
        <dbReference type="EMBL" id="MED6238054.1"/>
    </source>
</evidence>
<protein>
    <submittedName>
        <fullName evidence="2">Uncharacterized protein</fullName>
    </submittedName>
</protein>
<feature type="region of interest" description="Disordered" evidence="1">
    <location>
        <begin position="57"/>
        <end position="84"/>
    </location>
</feature>
<feature type="compositionally biased region" description="Basic residues" evidence="1">
    <location>
        <begin position="66"/>
        <end position="81"/>
    </location>
</feature>
<dbReference type="EMBL" id="JAHUTI010019845">
    <property type="protein sequence ID" value="MED6238054.1"/>
    <property type="molecule type" value="Genomic_DNA"/>
</dbReference>
<evidence type="ECO:0000256" key="1">
    <source>
        <dbReference type="SAM" id="MobiDB-lite"/>
    </source>
</evidence>
<evidence type="ECO:0000313" key="3">
    <source>
        <dbReference type="Proteomes" id="UP001345963"/>
    </source>
</evidence>
<accession>A0ABU7AJ20</accession>
<proteinExistence type="predicted"/>
<gene>
    <name evidence="2" type="ORF">ATANTOWER_006649</name>
</gene>
<reference evidence="2 3" key="1">
    <citation type="submission" date="2021-07" db="EMBL/GenBank/DDBJ databases">
        <authorList>
            <person name="Palmer J.M."/>
        </authorList>
    </citation>
    <scope>NUCLEOTIDE SEQUENCE [LARGE SCALE GENOMIC DNA]</scope>
    <source>
        <strain evidence="2 3">AT_MEX2019</strain>
        <tissue evidence="2">Muscle</tissue>
    </source>
</reference>